<proteinExistence type="predicted"/>
<comment type="caution">
    <text evidence="2">The sequence shown here is derived from an EMBL/GenBank/DDBJ whole genome shotgun (WGS) entry which is preliminary data.</text>
</comment>
<dbReference type="EMBL" id="BAABEZ010000022">
    <property type="protein sequence ID" value="GAA4456891.1"/>
    <property type="molecule type" value="Genomic_DNA"/>
</dbReference>
<accession>A0ABP8MYI7</accession>
<dbReference type="RefSeq" id="WP_344827098.1">
    <property type="nucleotide sequence ID" value="NZ_BAABEZ010000022.1"/>
</dbReference>
<name>A0ABP8MYI7_9BACT</name>
<protein>
    <recommendedName>
        <fullName evidence="1">Novel STAND NTPase 3 domain-containing protein</fullName>
    </recommendedName>
</protein>
<dbReference type="SUPFAM" id="SSF52540">
    <property type="entry name" value="P-loop containing nucleoside triphosphate hydrolases"/>
    <property type="match status" value="1"/>
</dbReference>
<feature type="domain" description="Novel STAND NTPase 3" evidence="1">
    <location>
        <begin position="254"/>
        <end position="375"/>
    </location>
</feature>
<dbReference type="SUPFAM" id="SSF48371">
    <property type="entry name" value="ARM repeat"/>
    <property type="match status" value="1"/>
</dbReference>
<evidence type="ECO:0000259" key="1">
    <source>
        <dbReference type="Pfam" id="PF20720"/>
    </source>
</evidence>
<organism evidence="2 3">
    <name type="scientific">Rurimicrobium arvi</name>
    <dbReference type="NCBI Taxonomy" id="2049916"/>
    <lineage>
        <taxon>Bacteria</taxon>
        <taxon>Pseudomonadati</taxon>
        <taxon>Bacteroidota</taxon>
        <taxon>Chitinophagia</taxon>
        <taxon>Chitinophagales</taxon>
        <taxon>Chitinophagaceae</taxon>
        <taxon>Rurimicrobium</taxon>
    </lineage>
</organism>
<keyword evidence="3" id="KW-1185">Reference proteome</keyword>
<dbReference type="Proteomes" id="UP001501410">
    <property type="component" value="Unassembled WGS sequence"/>
</dbReference>
<dbReference type="InterPro" id="IPR016024">
    <property type="entry name" value="ARM-type_fold"/>
</dbReference>
<gene>
    <name evidence="2" type="ORF">GCM10023092_22860</name>
</gene>
<evidence type="ECO:0000313" key="2">
    <source>
        <dbReference type="EMBL" id="GAA4456891.1"/>
    </source>
</evidence>
<dbReference type="InterPro" id="IPR027417">
    <property type="entry name" value="P-loop_NTPase"/>
</dbReference>
<sequence>MSVTKNGPTGYDYQYLVSLYMILLFSKTKAIDEIYIDKLDREDLALSLVNPKTGLKENFEFECKNKLSPLDKNYFIECVTKFTAKRDDEYILSKITSNQLQRFYLITSARAEAFAEEYRIILNNSKFEKPSYANQIAQKVAKEFKESILKRVKDGKAKKDAFIINHLSGLTIQEIINLMDKIFIADQLDEKFIYQRVSDLLTLFQITVVSHFIAIEELTGVIKSNRTNGVNILGEINRVLLSYRSRPPAQNTTYIPTGEENDLYNLLKKDKLLLLTGITLCGKTQMAYYIVNRLIEEWPSINYRPALNIREAEQFLFDYATEARVCYLEDPFGQYPDQIDSTAYKQFENLVSGLKGYPDRYLICTSNDVIVNKIKGAYLRGYIWHDQTILNRSFLHKVWRQLCKAVPNISLDNQKLINKAIEDLPDSDILQPGQLVHLAKDSGNIVAKTVDEIKHFATFKAIDITNRILSDETTVFLMQIFGIGVSTQRGLMNADLDYILDVTKDYLPGINQNLTRSIGSSLFGSNSIPKYKIREYEQPEALNKEARQTLSKVIDIGYINFTGTEYVFSHPIYQEGARNLLNGKNPIRFDAALNAFGKLIGCLNASVALQAVKNLYLLIRNCVNPKQHQRVVQLGILASQSTFVSVRDNSIIFLVNNYAYLNDAQREQLKVQFENRIDFGTENYYWQDGIAFIPDTESIETTWNRSIYFENKEALTLWAEYQVKMELPNAYQAFGLMKALIKATKGKKKRISYDIQALKPFLKFDEASIRERAAFLIAASITDKTVDELTSIYFENDPYVKFQLIKGLFRSWPYIKDNTQRNYLLAFMLKAFDEPFVVLSAVQLFTQFASGHAHAAFDWMYDIENSVERKMWYLWGELMIVLFKHLPSDVHINTGRFGGALYEAKVNIGTKVKIMHAYLDWLPGHLEGKNYNTNLSDTLHQFIYQNFNEISKQKRLVLIKRLFKIEIPIFQARTIRLFVCNWTSLSLQEQNYIIKQIPGLPEITKIVAYTSEDCPIEIQKACFNVISNDKSVEELIEILSEELILKILTSLYLYYPTKDMEGKDFESWNPVLKHYIGKTNSEGFKLAFLVFTEDIITWRTHRNGLWCHPKQIIRHIANEVDKNYIDIVFDILLLHLVGYHRSEAGIYLCFFVKMIPDVHHERLAEKLACYIEAISYHGNITGIPIELFSLGIKDKIHVDKMIIFMLDSNPFVRDNDDNWQIAFIKIVMMFIEHKEVRTHQALMLFSDWAKSNSSLFEQTQLDLIKRYESEFAEVVGIQEVEFSDIVEDFFRPYIVE</sequence>
<reference evidence="3" key="1">
    <citation type="journal article" date="2019" name="Int. J. Syst. Evol. Microbiol.">
        <title>The Global Catalogue of Microorganisms (GCM) 10K type strain sequencing project: providing services to taxonomists for standard genome sequencing and annotation.</title>
        <authorList>
            <consortium name="The Broad Institute Genomics Platform"/>
            <consortium name="The Broad Institute Genome Sequencing Center for Infectious Disease"/>
            <person name="Wu L."/>
            <person name="Ma J."/>
        </authorList>
    </citation>
    <scope>NUCLEOTIDE SEQUENCE [LARGE SCALE GENOMIC DNA]</scope>
    <source>
        <strain evidence="3">JCM 31921</strain>
    </source>
</reference>
<evidence type="ECO:0000313" key="3">
    <source>
        <dbReference type="Proteomes" id="UP001501410"/>
    </source>
</evidence>
<dbReference type="InterPro" id="IPR049050">
    <property type="entry name" value="nSTAND3"/>
</dbReference>
<dbReference type="Pfam" id="PF20720">
    <property type="entry name" value="nSTAND3"/>
    <property type="match status" value="1"/>
</dbReference>